<proteinExistence type="predicted"/>
<protein>
    <submittedName>
        <fullName evidence="1">Uncharacterized protein</fullName>
    </submittedName>
</protein>
<dbReference type="PROSITE" id="PS51257">
    <property type="entry name" value="PROKAR_LIPOPROTEIN"/>
    <property type="match status" value="1"/>
</dbReference>
<dbReference type="Proteomes" id="UP001164761">
    <property type="component" value="Chromosome"/>
</dbReference>
<organism evidence="1 2">
    <name type="scientific">Alicyclobacillus fastidiosus</name>
    <dbReference type="NCBI Taxonomy" id="392011"/>
    <lineage>
        <taxon>Bacteria</taxon>
        <taxon>Bacillati</taxon>
        <taxon>Bacillota</taxon>
        <taxon>Bacilli</taxon>
        <taxon>Bacillales</taxon>
        <taxon>Alicyclobacillaceae</taxon>
        <taxon>Alicyclobacillus</taxon>
    </lineage>
</organism>
<keyword evidence="2" id="KW-1185">Reference proteome</keyword>
<name>A0ABY6ZI23_9BACL</name>
<gene>
    <name evidence="1" type="ORF">NZD89_03455</name>
</gene>
<reference evidence="1" key="1">
    <citation type="submission" date="2022-08" db="EMBL/GenBank/DDBJ databases">
        <title>Alicyclobacillus fastidiosus DSM 17978, complete genome.</title>
        <authorList>
            <person name="Wang Q."/>
            <person name="Cai R."/>
            <person name="Wang Z."/>
        </authorList>
    </citation>
    <scope>NUCLEOTIDE SEQUENCE</scope>
    <source>
        <strain evidence="1">DSM 17978</strain>
    </source>
</reference>
<dbReference type="EMBL" id="CP104067">
    <property type="protein sequence ID" value="WAH42559.1"/>
    <property type="molecule type" value="Genomic_DNA"/>
</dbReference>
<evidence type="ECO:0000313" key="2">
    <source>
        <dbReference type="Proteomes" id="UP001164761"/>
    </source>
</evidence>
<sequence length="75" mass="8331">MNIKKWFAIAVFALSFPVLTGCWDRLEIEDRGTILGLAIDPVEGETEEGITGPYARSDLKGYRLTAQVAILDAFR</sequence>
<evidence type="ECO:0000313" key="1">
    <source>
        <dbReference type="EMBL" id="WAH42559.1"/>
    </source>
</evidence>
<dbReference type="RefSeq" id="WP_268006430.1">
    <property type="nucleotide sequence ID" value="NZ_CP104067.1"/>
</dbReference>
<accession>A0ABY6ZI23</accession>